<gene>
    <name evidence="4" type="ORF">LH29_11035</name>
</gene>
<dbReference type="RefSeq" id="WP_045029402.1">
    <property type="nucleotide sequence ID" value="NZ_JRHC01000002.1"/>
</dbReference>
<keyword evidence="1" id="KW-0175">Coiled coil</keyword>
<evidence type="ECO:0000256" key="1">
    <source>
        <dbReference type="SAM" id="Coils"/>
    </source>
</evidence>
<organism evidence="4 5">
    <name type="scientific">Draconibacterium sediminis</name>
    <dbReference type="NCBI Taxonomy" id="1544798"/>
    <lineage>
        <taxon>Bacteria</taxon>
        <taxon>Pseudomonadati</taxon>
        <taxon>Bacteroidota</taxon>
        <taxon>Bacteroidia</taxon>
        <taxon>Marinilabiliales</taxon>
        <taxon>Prolixibacteraceae</taxon>
        <taxon>Draconibacterium</taxon>
    </lineage>
</organism>
<evidence type="ECO:0000313" key="4">
    <source>
        <dbReference type="EMBL" id="KJF43636.1"/>
    </source>
</evidence>
<keyword evidence="2" id="KW-0472">Membrane</keyword>
<dbReference type="InterPro" id="IPR022187">
    <property type="entry name" value="Conjug_transposon_TraM"/>
</dbReference>
<comment type="caution">
    <text evidence="4">The sequence shown here is derived from an EMBL/GenBank/DDBJ whole genome shotgun (WGS) entry which is preliminary data.</text>
</comment>
<keyword evidence="5" id="KW-1185">Reference proteome</keyword>
<dbReference type="EMBL" id="JRHC01000002">
    <property type="protein sequence ID" value="KJF43636.1"/>
    <property type="molecule type" value="Genomic_DNA"/>
</dbReference>
<dbReference type="STRING" id="1544798.LH29_11035"/>
<dbReference type="Pfam" id="PF12508">
    <property type="entry name" value="Transposon_TraM"/>
    <property type="match status" value="1"/>
</dbReference>
<sequence length="427" mass="47083">MDNNNKTLLKPGQKQMLKKYAVFALMFLVFGASLWLIFKPSDKEENKTVIGLNTEIPLPQEEDLLKDKINAFEQAALFQKKPVRSLDEFSSMIKKDEPAKFDLLSSAKAENRLSEKYSGSEHPNQAIQHSASAYNNINNTLGSFYEKPKANPENEKLKAELEALKKQLAEKQEDNSIDEQLLLMEKSYQMAAKYMPNNALAEPGTTVPSTDQPVNQQADENVAELVQVSTKSTTTALQQTVSDSVFPKQVSQPRNNSFISADGELETTERNTINACVNSTQKLVNGQNVQLRLLEAIETGGLHFQKNALITGIARIQGERLHIFINSLEQNGNIIPVQLTAYDTDGQPGLFIPGSVEVNALKEITATMGRDAGTSISINQGTTAGEQLAADVGRSFIQGTSQYVSKKLRTTKVTLKAGHRILLMPVK</sequence>
<feature type="transmembrane region" description="Helical" evidence="2">
    <location>
        <begin position="20"/>
        <end position="38"/>
    </location>
</feature>
<evidence type="ECO:0000313" key="5">
    <source>
        <dbReference type="Proteomes" id="UP000032544"/>
    </source>
</evidence>
<keyword evidence="2" id="KW-0812">Transmembrane</keyword>
<dbReference type="PATRIC" id="fig|1544798.3.peg.2364"/>
<feature type="coiled-coil region" evidence="1">
    <location>
        <begin position="154"/>
        <end position="181"/>
    </location>
</feature>
<keyword evidence="2" id="KW-1133">Transmembrane helix</keyword>
<reference evidence="4 5" key="1">
    <citation type="submission" date="2014-09" db="EMBL/GenBank/DDBJ databases">
        <title>Draft Genome Sequence of Draconibacterium sp. JN14CK-3.</title>
        <authorList>
            <person name="Dong C."/>
            <person name="Lai Q."/>
            <person name="Shao Z."/>
        </authorList>
    </citation>
    <scope>NUCLEOTIDE SEQUENCE [LARGE SCALE GENOMIC DNA]</scope>
    <source>
        <strain evidence="4 5">JN14CK-3</strain>
    </source>
</reference>
<name>A0A0D8JAT4_9BACT</name>
<dbReference type="OrthoDB" id="1311366at2"/>
<evidence type="ECO:0000256" key="2">
    <source>
        <dbReference type="SAM" id="Phobius"/>
    </source>
</evidence>
<proteinExistence type="predicted"/>
<dbReference type="Proteomes" id="UP000032544">
    <property type="component" value="Unassembled WGS sequence"/>
</dbReference>
<evidence type="ECO:0000259" key="3">
    <source>
        <dbReference type="Pfam" id="PF12508"/>
    </source>
</evidence>
<feature type="domain" description="Conjugative transposon TraM C-terminal" evidence="3">
    <location>
        <begin position="273"/>
        <end position="423"/>
    </location>
</feature>
<dbReference type="AlphaFoldDB" id="A0A0D8JAT4"/>
<accession>A0A0D8JAT4</accession>
<dbReference type="InterPro" id="IPR055407">
    <property type="entry name" value="TraM_C"/>
</dbReference>
<protein>
    <recommendedName>
        <fullName evidence="3">Conjugative transposon TraM C-terminal domain-containing protein</fullName>
    </recommendedName>
</protein>
<dbReference type="NCBIfam" id="TIGR03779">
    <property type="entry name" value="Bac_Flav_CT_M"/>
    <property type="match status" value="1"/>
</dbReference>